<dbReference type="PANTHER" id="PTHR16128:SF5">
    <property type="entry name" value="FAD_NAD(P)-BINDING OXIDOREDUCTASE FAMILY PROTEIN"/>
    <property type="match status" value="1"/>
</dbReference>
<dbReference type="EMBL" id="FOZK01000003">
    <property type="protein sequence ID" value="SFS08332.1"/>
    <property type="molecule type" value="Genomic_DNA"/>
</dbReference>
<sequence length="350" mass="37782">MSSTVAVVGAGAAGAAAAYALRDAPVDVTVFEKSGGVCGRAATRRASGCTYEYGANYLKSDDDRVSELVTEELSTDGLVDVTEPVWTFDDDGEIAEGDGDAADHKWTYESGLTQLAKRLFAATDASVHRHTRVETLERDDETWRVVDDEGDDRGTFDALVLTPPAPQTADLLGQAAWEHGDCRDLRKSIAQVPFRTIISVVLHYPFELDVPYYALVNEGKSEGEGHDVGWVAREECKPGHVPDGESLLLVQMAPDWSAEYYHQPAPSIVDAASEKTAALLDDERLGTPDWTDHQHWRYALPNGGPAVGALDDATDHDLFFAGDWVAGDARLHAAVRSGLETGDAVAERLG</sequence>
<proteinExistence type="predicted"/>
<name>A0A1I6LYH4_9EURY</name>
<dbReference type="STRING" id="767519.SAMN05216559_3405"/>
<dbReference type="InterPro" id="IPR002937">
    <property type="entry name" value="Amino_oxidase"/>
</dbReference>
<keyword evidence="3" id="KW-1185">Reference proteome</keyword>
<dbReference type="AlphaFoldDB" id="A0A1I6LYH4"/>
<dbReference type="Pfam" id="PF13450">
    <property type="entry name" value="NAD_binding_8"/>
    <property type="match status" value="1"/>
</dbReference>
<dbReference type="Proteomes" id="UP000199062">
    <property type="component" value="Unassembled WGS sequence"/>
</dbReference>
<dbReference type="RefSeq" id="WP_089817885.1">
    <property type="nucleotide sequence ID" value="NZ_FOZK01000003.1"/>
</dbReference>
<feature type="domain" description="Amine oxidase" evidence="1">
    <location>
        <begin position="105"/>
        <end position="345"/>
    </location>
</feature>
<accession>A0A1I6LYH4</accession>
<organism evidence="2 3">
    <name type="scientific">Halomicrobium zhouii</name>
    <dbReference type="NCBI Taxonomy" id="767519"/>
    <lineage>
        <taxon>Archaea</taxon>
        <taxon>Methanobacteriati</taxon>
        <taxon>Methanobacteriota</taxon>
        <taxon>Stenosarchaea group</taxon>
        <taxon>Halobacteria</taxon>
        <taxon>Halobacteriales</taxon>
        <taxon>Haloarculaceae</taxon>
        <taxon>Halomicrobium</taxon>
    </lineage>
</organism>
<reference evidence="2 3" key="1">
    <citation type="submission" date="2016-10" db="EMBL/GenBank/DDBJ databases">
        <authorList>
            <person name="de Groot N.N."/>
        </authorList>
    </citation>
    <scope>NUCLEOTIDE SEQUENCE [LARGE SCALE GENOMIC DNA]</scope>
    <source>
        <strain evidence="2 3">CGMCC 1.10457</strain>
    </source>
</reference>
<evidence type="ECO:0000313" key="2">
    <source>
        <dbReference type="EMBL" id="SFS08332.1"/>
    </source>
</evidence>
<dbReference type="Gene3D" id="3.50.50.60">
    <property type="entry name" value="FAD/NAD(P)-binding domain"/>
    <property type="match status" value="1"/>
</dbReference>
<evidence type="ECO:0000259" key="1">
    <source>
        <dbReference type="Pfam" id="PF01593"/>
    </source>
</evidence>
<evidence type="ECO:0000313" key="3">
    <source>
        <dbReference type="Proteomes" id="UP000199062"/>
    </source>
</evidence>
<dbReference type="SUPFAM" id="SSF51905">
    <property type="entry name" value="FAD/NAD(P)-binding domain"/>
    <property type="match status" value="1"/>
</dbReference>
<protein>
    <recommendedName>
        <fullName evidence="1">Amine oxidase domain-containing protein</fullName>
    </recommendedName>
</protein>
<dbReference type="GO" id="GO:0016491">
    <property type="term" value="F:oxidoreductase activity"/>
    <property type="evidence" value="ECO:0007669"/>
    <property type="project" value="InterPro"/>
</dbReference>
<gene>
    <name evidence="2" type="ORF">SAMN05216559_3405</name>
</gene>
<dbReference type="OrthoDB" id="203052at2157"/>
<dbReference type="InterPro" id="IPR036188">
    <property type="entry name" value="FAD/NAD-bd_sf"/>
</dbReference>
<dbReference type="Gene3D" id="3.90.660.10">
    <property type="match status" value="1"/>
</dbReference>
<dbReference type="PANTHER" id="PTHR16128">
    <property type="entry name" value="FAD/NAD(P)-BINDING OXIDOREDUCTASE FAMILY PROTEIN"/>
    <property type="match status" value="1"/>
</dbReference>
<dbReference type="Pfam" id="PF01593">
    <property type="entry name" value="Amino_oxidase"/>
    <property type="match status" value="1"/>
</dbReference>